<evidence type="ECO:0000313" key="2">
    <source>
        <dbReference type="Proteomes" id="UP001056120"/>
    </source>
</evidence>
<accession>A0ACB9IVF4</accession>
<comment type="caution">
    <text evidence="1">The sequence shown here is derived from an EMBL/GenBank/DDBJ whole genome shotgun (WGS) entry which is preliminary data.</text>
</comment>
<protein>
    <submittedName>
        <fullName evidence="1">Uncharacterized protein</fullName>
    </submittedName>
</protein>
<keyword evidence="2" id="KW-1185">Reference proteome</keyword>
<reference evidence="1 2" key="2">
    <citation type="journal article" date="2022" name="Mol. Ecol. Resour.">
        <title>The genomes of chicory, endive, great burdock and yacon provide insights into Asteraceae paleo-polyploidization history and plant inulin production.</title>
        <authorList>
            <person name="Fan W."/>
            <person name="Wang S."/>
            <person name="Wang H."/>
            <person name="Wang A."/>
            <person name="Jiang F."/>
            <person name="Liu H."/>
            <person name="Zhao H."/>
            <person name="Xu D."/>
            <person name="Zhang Y."/>
        </authorList>
    </citation>
    <scope>NUCLEOTIDE SEQUENCE [LARGE SCALE GENOMIC DNA]</scope>
    <source>
        <strain evidence="2">cv. Yunnan</strain>
        <tissue evidence="1">Leaves</tissue>
    </source>
</reference>
<name>A0ACB9IVF4_9ASTR</name>
<dbReference type="Proteomes" id="UP001056120">
    <property type="component" value="Linkage Group LG07"/>
</dbReference>
<dbReference type="EMBL" id="CM042024">
    <property type="protein sequence ID" value="KAI3811466.1"/>
    <property type="molecule type" value="Genomic_DNA"/>
</dbReference>
<evidence type="ECO:0000313" key="1">
    <source>
        <dbReference type="EMBL" id="KAI3811466.1"/>
    </source>
</evidence>
<organism evidence="1 2">
    <name type="scientific">Smallanthus sonchifolius</name>
    <dbReference type="NCBI Taxonomy" id="185202"/>
    <lineage>
        <taxon>Eukaryota</taxon>
        <taxon>Viridiplantae</taxon>
        <taxon>Streptophyta</taxon>
        <taxon>Embryophyta</taxon>
        <taxon>Tracheophyta</taxon>
        <taxon>Spermatophyta</taxon>
        <taxon>Magnoliopsida</taxon>
        <taxon>eudicotyledons</taxon>
        <taxon>Gunneridae</taxon>
        <taxon>Pentapetalae</taxon>
        <taxon>asterids</taxon>
        <taxon>campanulids</taxon>
        <taxon>Asterales</taxon>
        <taxon>Asteraceae</taxon>
        <taxon>Asteroideae</taxon>
        <taxon>Heliantheae alliance</taxon>
        <taxon>Millerieae</taxon>
        <taxon>Smallanthus</taxon>
    </lineage>
</organism>
<gene>
    <name evidence="1" type="ORF">L1987_21190</name>
</gene>
<proteinExistence type="predicted"/>
<sequence length="254" mass="27551">MARFLVVAILLSTFCFPRATAGSGGVTNPSALVFISQSSSTHDIHNSFAPMSMLETILANRGFQEISMAAPYLSYDSAFTTRNDPITLIAPSDAWICSDVRIVPFYLFKLASGTKIEKAFTTRNAPNTLIAPSDACICFDVRIVPCYLYKLASGTKIETTDPRRNANFYSNMFIQGVEIMRSDLSNNGLVVVHGLQCYVAPLSCSIESVQHPAYIIEKISFGTLLAALEAGRSLMVTTTTGPSMAVNDDILCSD</sequence>
<reference evidence="2" key="1">
    <citation type="journal article" date="2022" name="Mol. Ecol. Resour.">
        <title>The genomes of chicory, endive, great burdock and yacon provide insights into Asteraceae palaeo-polyploidization history and plant inulin production.</title>
        <authorList>
            <person name="Fan W."/>
            <person name="Wang S."/>
            <person name="Wang H."/>
            <person name="Wang A."/>
            <person name="Jiang F."/>
            <person name="Liu H."/>
            <person name="Zhao H."/>
            <person name="Xu D."/>
            <person name="Zhang Y."/>
        </authorList>
    </citation>
    <scope>NUCLEOTIDE SEQUENCE [LARGE SCALE GENOMIC DNA]</scope>
    <source>
        <strain evidence="2">cv. Yunnan</strain>
    </source>
</reference>